<feature type="compositionally biased region" description="Basic and acidic residues" evidence="8">
    <location>
        <begin position="170"/>
        <end position="192"/>
    </location>
</feature>
<dbReference type="Gene3D" id="1.20.120.1750">
    <property type="match status" value="1"/>
</dbReference>
<feature type="compositionally biased region" description="Basic and acidic residues" evidence="8">
    <location>
        <begin position="1"/>
        <end position="17"/>
    </location>
</feature>
<dbReference type="GO" id="GO:0004842">
    <property type="term" value="F:ubiquitin-protein transferase activity"/>
    <property type="evidence" value="ECO:0007669"/>
    <property type="project" value="InterPro"/>
</dbReference>
<feature type="region of interest" description="Disordered" evidence="8">
    <location>
        <begin position="722"/>
        <end position="781"/>
    </location>
</feature>
<feature type="region of interest" description="Disordered" evidence="8">
    <location>
        <begin position="126"/>
        <end position="155"/>
    </location>
</feature>
<keyword evidence="5" id="KW-0833">Ubl conjugation pathway</keyword>
<sequence>MGRPSHPDDVDGGDIPRRTRRHKKDPPPWTAQPDQLPDSLPQTTYDEIHRSPRRTASRRQRRHSLRSSEPNQYPVPSTSSTMPSPQAPVPVVDLSRSATTAAYRRPVNCLAPDERYEVPFERRHSVTDTPPAYGRARAGMDFSAQSSTASGPAYGDDYDDDHIEVVEEIEPIRYHERGRSSRDEYIESSPDRRHQRRRRTPHVDEDSRSQRYYAASEGGSAARASSRAPERSVSTRHERAYHIPDVIDDSRPPVSSKRQVVHRRHRSAEVIQLDQPKTRRASRGRAGMISGSPASIIGSIFGAPTVRQQSPNRHSKEVKVPKKRVDCVVCMGDVSSSKVSKLKCGHYMCRACLERSFKLSVTDPQHMPPRCCTADYIPLRHVDRLFDNAFKMTWNHKFAEYSTRNRVYCPSRKCGEWIKPSNIRREDGRKVGRCSHCRTKAKEEGWTRCYKCKALVELKEGCNHMTCRCGAQFCMICGVKWKGCDCPWFDYGDRRYNYLEDMSVPVPHIRGGLGDVYRGNDPAAPAELRGYAGPSTLSPMTIPVRPRPGTYQEEMHMRRAQESHDADYARHLQYANDYNDKYSHGMMNGLGDMRGIRNATGHYMNDSHSRSGLYRPHTQTTVSYGRVEYGDTRRSRRRMETSQERRLADRLSETRSGFGSPPAAGPIYPVGMVVPPPPVPAAPIPMPALRQHTLEADLYNMSPYTPRPERFVGRRISRDYEDEALIHSPPRSGRHRGREGKPKSSDLAGLNGTGHGMNRVPQWRTFVEPGIPDGESTVGHA</sequence>
<evidence type="ECO:0000313" key="12">
    <source>
        <dbReference type="Proteomes" id="UP000243498"/>
    </source>
</evidence>
<evidence type="ECO:0000256" key="2">
    <source>
        <dbReference type="ARBA" id="ARBA00022723"/>
    </source>
</evidence>
<evidence type="ECO:0000259" key="9">
    <source>
        <dbReference type="PROSITE" id="PS50089"/>
    </source>
</evidence>
<gene>
    <name evidence="11" type="ORF">NOR_02118</name>
</gene>
<dbReference type="InterPro" id="IPR001841">
    <property type="entry name" value="Znf_RING"/>
</dbReference>
<evidence type="ECO:0000259" key="10">
    <source>
        <dbReference type="PROSITE" id="PS51873"/>
    </source>
</evidence>
<dbReference type="AlphaFoldDB" id="A0A162JQJ1"/>
<keyword evidence="12" id="KW-1185">Reference proteome</keyword>
<dbReference type="CDD" id="cd22584">
    <property type="entry name" value="Rcat_RBR_unk"/>
    <property type="match status" value="1"/>
</dbReference>
<dbReference type="OMA" id="NAFKMTW"/>
<feature type="compositionally biased region" description="Basic residues" evidence="8">
    <location>
        <begin position="51"/>
        <end position="65"/>
    </location>
</feature>
<feature type="compositionally biased region" description="Low complexity" evidence="8">
    <location>
        <begin position="74"/>
        <end position="84"/>
    </location>
</feature>
<feature type="region of interest" description="Disordered" evidence="8">
    <location>
        <begin position="169"/>
        <end position="266"/>
    </location>
</feature>
<evidence type="ECO:0000256" key="5">
    <source>
        <dbReference type="ARBA" id="ARBA00022786"/>
    </source>
</evidence>
<evidence type="ECO:0000256" key="6">
    <source>
        <dbReference type="ARBA" id="ARBA00022833"/>
    </source>
</evidence>
<dbReference type="Gene3D" id="3.30.40.10">
    <property type="entry name" value="Zinc/RING finger domain, C3HC4 (zinc finger)"/>
    <property type="match status" value="1"/>
</dbReference>
<keyword evidence="6" id="KW-0862">Zinc</keyword>
<accession>A0A162JQJ1</accession>
<name>A0A162JQJ1_METRR</name>
<dbReference type="GO" id="GO:0008270">
    <property type="term" value="F:zinc ion binding"/>
    <property type="evidence" value="ECO:0007669"/>
    <property type="project" value="UniProtKB-KW"/>
</dbReference>
<organism evidence="11 12">
    <name type="scientific">Metarhizium rileyi (strain RCEF 4871)</name>
    <name type="common">Nomuraea rileyi</name>
    <dbReference type="NCBI Taxonomy" id="1649241"/>
    <lineage>
        <taxon>Eukaryota</taxon>
        <taxon>Fungi</taxon>
        <taxon>Dikarya</taxon>
        <taxon>Ascomycota</taxon>
        <taxon>Pezizomycotina</taxon>
        <taxon>Sordariomycetes</taxon>
        <taxon>Hypocreomycetidae</taxon>
        <taxon>Hypocreales</taxon>
        <taxon>Clavicipitaceae</taxon>
        <taxon>Metarhizium</taxon>
    </lineage>
</organism>
<dbReference type="OrthoDB" id="9977870at2759"/>
<reference evidence="11 12" key="1">
    <citation type="journal article" date="2016" name="Genome Biol. Evol.">
        <title>Divergent and convergent evolution of fungal pathogenicity.</title>
        <authorList>
            <person name="Shang Y."/>
            <person name="Xiao G."/>
            <person name="Zheng P."/>
            <person name="Cen K."/>
            <person name="Zhan S."/>
            <person name="Wang C."/>
        </authorList>
    </citation>
    <scope>NUCLEOTIDE SEQUENCE [LARGE SCALE GENOMIC DNA]</scope>
    <source>
        <strain evidence="11 12">RCEF 4871</strain>
    </source>
</reference>
<feature type="region of interest" description="Disordered" evidence="8">
    <location>
        <begin position="1"/>
        <end position="90"/>
    </location>
</feature>
<keyword evidence="1" id="KW-0808">Transferase</keyword>
<feature type="domain" description="RING-type" evidence="9">
    <location>
        <begin position="327"/>
        <end position="371"/>
    </location>
</feature>
<dbReference type="PROSITE" id="PS50089">
    <property type="entry name" value="ZF_RING_2"/>
    <property type="match status" value="1"/>
</dbReference>
<evidence type="ECO:0000256" key="7">
    <source>
        <dbReference type="PROSITE-ProRule" id="PRU00175"/>
    </source>
</evidence>
<keyword evidence="2" id="KW-0479">Metal-binding</keyword>
<dbReference type="PROSITE" id="PS51873">
    <property type="entry name" value="TRIAD"/>
    <property type="match status" value="1"/>
</dbReference>
<evidence type="ECO:0000256" key="8">
    <source>
        <dbReference type="SAM" id="MobiDB-lite"/>
    </source>
</evidence>
<dbReference type="STRING" id="1081105.A0A162JQJ1"/>
<dbReference type="Proteomes" id="UP000243498">
    <property type="component" value="Unassembled WGS sequence"/>
</dbReference>
<feature type="compositionally biased region" description="Low complexity" evidence="8">
    <location>
        <begin position="211"/>
        <end position="227"/>
    </location>
</feature>
<evidence type="ECO:0000256" key="3">
    <source>
        <dbReference type="ARBA" id="ARBA00022737"/>
    </source>
</evidence>
<evidence type="ECO:0000313" key="11">
    <source>
        <dbReference type="EMBL" id="OAA47628.1"/>
    </source>
</evidence>
<dbReference type="InterPro" id="IPR031127">
    <property type="entry name" value="E3_UB_ligase_RBR"/>
</dbReference>
<dbReference type="PANTHER" id="PTHR11685">
    <property type="entry name" value="RBR FAMILY RING FINGER AND IBR DOMAIN-CONTAINING"/>
    <property type="match status" value="1"/>
</dbReference>
<keyword evidence="3" id="KW-0677">Repeat</keyword>
<dbReference type="InterPro" id="IPR013083">
    <property type="entry name" value="Znf_RING/FYVE/PHD"/>
</dbReference>
<comment type="caution">
    <text evidence="11">The sequence shown here is derived from an EMBL/GenBank/DDBJ whole genome shotgun (WGS) entry which is preliminary data.</text>
</comment>
<feature type="compositionally biased region" description="Basic and acidic residues" evidence="8">
    <location>
        <begin position="629"/>
        <end position="653"/>
    </location>
</feature>
<dbReference type="EMBL" id="AZHC01000005">
    <property type="protein sequence ID" value="OAA47628.1"/>
    <property type="molecule type" value="Genomic_DNA"/>
</dbReference>
<feature type="compositionally biased region" description="Basic and acidic residues" evidence="8">
    <location>
        <begin position="228"/>
        <end position="242"/>
    </location>
</feature>
<evidence type="ECO:0000256" key="1">
    <source>
        <dbReference type="ARBA" id="ARBA00022679"/>
    </source>
</evidence>
<proteinExistence type="predicted"/>
<dbReference type="InterPro" id="IPR017907">
    <property type="entry name" value="Znf_RING_CS"/>
</dbReference>
<feature type="region of interest" description="Disordered" evidence="8">
    <location>
        <begin position="629"/>
        <end position="662"/>
    </location>
</feature>
<dbReference type="InterPro" id="IPR044066">
    <property type="entry name" value="TRIAD_supradom"/>
</dbReference>
<dbReference type="GO" id="GO:0016567">
    <property type="term" value="P:protein ubiquitination"/>
    <property type="evidence" value="ECO:0007669"/>
    <property type="project" value="InterPro"/>
</dbReference>
<protein>
    <submittedName>
        <fullName evidence="11">Zinc finger, RING/FYVE/PHD-type</fullName>
    </submittedName>
</protein>
<feature type="domain" description="RING-type" evidence="10">
    <location>
        <begin position="323"/>
        <end position="497"/>
    </location>
</feature>
<dbReference type="PROSITE" id="PS00518">
    <property type="entry name" value="ZF_RING_1"/>
    <property type="match status" value="1"/>
</dbReference>
<evidence type="ECO:0000256" key="4">
    <source>
        <dbReference type="ARBA" id="ARBA00022771"/>
    </source>
</evidence>
<dbReference type="SUPFAM" id="SSF57850">
    <property type="entry name" value="RING/U-box"/>
    <property type="match status" value="2"/>
</dbReference>
<keyword evidence="4 7" id="KW-0863">Zinc-finger</keyword>